<feature type="region of interest" description="Disordered" evidence="1">
    <location>
        <begin position="98"/>
        <end position="119"/>
    </location>
</feature>
<reference evidence="3" key="1">
    <citation type="submission" date="2021-05" db="EMBL/GenBank/DDBJ databases">
        <authorList>
            <person name="Alioto T."/>
            <person name="Alioto T."/>
            <person name="Gomez Garrido J."/>
        </authorList>
    </citation>
    <scope>NUCLEOTIDE SEQUENCE</scope>
</reference>
<dbReference type="Gene3D" id="2.60.20.10">
    <property type="entry name" value="Crystallins"/>
    <property type="match status" value="1"/>
</dbReference>
<keyword evidence="2" id="KW-0732">Signal</keyword>
<protein>
    <submittedName>
        <fullName evidence="3">Uncharacterized protein</fullName>
    </submittedName>
</protein>
<proteinExistence type="predicted"/>
<dbReference type="AlphaFoldDB" id="A0A8D8UL72"/>
<dbReference type="EMBL" id="HBUF01343882">
    <property type="protein sequence ID" value="CAG6707159.1"/>
    <property type="molecule type" value="Transcribed_RNA"/>
</dbReference>
<feature type="signal peptide" evidence="2">
    <location>
        <begin position="1"/>
        <end position="22"/>
    </location>
</feature>
<evidence type="ECO:0000313" key="3">
    <source>
        <dbReference type="EMBL" id="CAG6707159.1"/>
    </source>
</evidence>
<dbReference type="InterPro" id="IPR011024">
    <property type="entry name" value="G_crystallin-like"/>
</dbReference>
<dbReference type="SUPFAM" id="SSF49695">
    <property type="entry name" value="gamma-Crystallin-like"/>
    <property type="match status" value="1"/>
</dbReference>
<feature type="chain" id="PRO_5036262223" evidence="2">
    <location>
        <begin position="23"/>
        <end position="119"/>
    </location>
</feature>
<evidence type="ECO:0000256" key="2">
    <source>
        <dbReference type="SAM" id="SignalP"/>
    </source>
</evidence>
<name>A0A8D8UL72_9HEMI</name>
<accession>A0A8D8UL72</accession>
<dbReference type="EMBL" id="HBUF01343881">
    <property type="protein sequence ID" value="CAG6707158.1"/>
    <property type="molecule type" value="Transcribed_RNA"/>
</dbReference>
<organism evidence="3">
    <name type="scientific">Cacopsylla melanoneura</name>
    <dbReference type="NCBI Taxonomy" id="428564"/>
    <lineage>
        <taxon>Eukaryota</taxon>
        <taxon>Metazoa</taxon>
        <taxon>Ecdysozoa</taxon>
        <taxon>Arthropoda</taxon>
        <taxon>Hexapoda</taxon>
        <taxon>Insecta</taxon>
        <taxon>Pterygota</taxon>
        <taxon>Neoptera</taxon>
        <taxon>Paraneoptera</taxon>
        <taxon>Hemiptera</taxon>
        <taxon>Sternorrhyncha</taxon>
        <taxon>Psylloidea</taxon>
        <taxon>Psyllidae</taxon>
        <taxon>Psyllinae</taxon>
        <taxon>Cacopsylla</taxon>
    </lineage>
</organism>
<sequence>MAPFNIFFVALAALLFVAQGNAWKVDLFRDWSHKGGHIQMAAGGCANVPDDFNDQASAINTFSGCVRLYENHGCTGRSIRVDPGTGSHDNLGFADDFNDRTSSVGPCRSRRSVDYKPFQ</sequence>
<evidence type="ECO:0000256" key="1">
    <source>
        <dbReference type="SAM" id="MobiDB-lite"/>
    </source>
</evidence>